<proteinExistence type="predicted"/>
<dbReference type="SMART" id="SM00342">
    <property type="entry name" value="HTH_ARAC"/>
    <property type="match status" value="1"/>
</dbReference>
<evidence type="ECO:0000256" key="5">
    <source>
        <dbReference type="SAM" id="Phobius"/>
    </source>
</evidence>
<dbReference type="Gene3D" id="1.25.40.10">
    <property type="entry name" value="Tetratricopeptide repeat domain"/>
    <property type="match status" value="1"/>
</dbReference>
<name>F0R1U7_PHOSB</name>
<dbReference type="STRING" id="667015.Bacsa_1848"/>
<accession>F0R1U7</accession>
<protein>
    <submittedName>
        <fullName evidence="8">Helix-turn-helix domain-containing protein AraC type</fullName>
    </submittedName>
</protein>
<dbReference type="PROSITE" id="PS01124">
    <property type="entry name" value="HTH_ARAC_FAMILY_2"/>
    <property type="match status" value="1"/>
</dbReference>
<evidence type="ECO:0000256" key="2">
    <source>
        <dbReference type="ARBA" id="ARBA00023125"/>
    </source>
</evidence>
<organism evidence="8 9">
    <name type="scientific">Phocaeicola salanitronis (strain DSM 18170 / JCM 13657 / CCUG 60908 / BL78)</name>
    <name type="common">Bacteroides salanitronis</name>
    <dbReference type="NCBI Taxonomy" id="667015"/>
    <lineage>
        <taxon>Bacteria</taxon>
        <taxon>Pseudomonadati</taxon>
        <taxon>Bacteroidota</taxon>
        <taxon>Bacteroidia</taxon>
        <taxon>Bacteroidales</taxon>
        <taxon>Bacteroidaceae</taxon>
        <taxon>Phocaeicola</taxon>
    </lineage>
</organism>
<evidence type="ECO:0000256" key="4">
    <source>
        <dbReference type="SAM" id="MobiDB-lite"/>
    </source>
</evidence>
<dbReference type="InterPro" id="IPR018060">
    <property type="entry name" value="HTH_AraC"/>
</dbReference>
<dbReference type="InterPro" id="IPR009057">
    <property type="entry name" value="Homeodomain-like_sf"/>
</dbReference>
<dbReference type="EMBL" id="CP002530">
    <property type="protein sequence ID" value="ADY36405.1"/>
    <property type="molecule type" value="Genomic_DNA"/>
</dbReference>
<dbReference type="PANTHER" id="PTHR43280:SF34">
    <property type="entry name" value="ARAC-FAMILY TRANSCRIPTIONAL REGULATOR"/>
    <property type="match status" value="1"/>
</dbReference>
<dbReference type="GO" id="GO:0043565">
    <property type="term" value="F:sequence-specific DNA binding"/>
    <property type="evidence" value="ECO:0007669"/>
    <property type="project" value="InterPro"/>
</dbReference>
<evidence type="ECO:0000313" key="9">
    <source>
        <dbReference type="Proteomes" id="UP000007486"/>
    </source>
</evidence>
<feature type="signal peptide" evidence="6">
    <location>
        <begin position="1"/>
        <end position="19"/>
    </location>
</feature>
<dbReference type="eggNOG" id="COG2207">
    <property type="taxonomic scope" value="Bacteria"/>
</dbReference>
<feature type="domain" description="HTH araC/xylS-type" evidence="7">
    <location>
        <begin position="489"/>
        <end position="594"/>
    </location>
</feature>
<dbReference type="Pfam" id="PF12833">
    <property type="entry name" value="HTH_18"/>
    <property type="match status" value="1"/>
</dbReference>
<dbReference type="SUPFAM" id="SSF48452">
    <property type="entry name" value="TPR-like"/>
    <property type="match status" value="1"/>
</dbReference>
<dbReference type="Proteomes" id="UP000007486">
    <property type="component" value="Chromosome"/>
</dbReference>
<dbReference type="KEGG" id="bsa:Bacsa_1848"/>
<dbReference type="SUPFAM" id="SSF46689">
    <property type="entry name" value="Homeodomain-like"/>
    <property type="match status" value="1"/>
</dbReference>
<evidence type="ECO:0000256" key="3">
    <source>
        <dbReference type="ARBA" id="ARBA00023163"/>
    </source>
</evidence>
<dbReference type="PANTHER" id="PTHR43280">
    <property type="entry name" value="ARAC-FAMILY TRANSCRIPTIONAL REGULATOR"/>
    <property type="match status" value="1"/>
</dbReference>
<evidence type="ECO:0000256" key="1">
    <source>
        <dbReference type="ARBA" id="ARBA00023015"/>
    </source>
</evidence>
<keyword evidence="2" id="KW-0238">DNA-binding</keyword>
<gene>
    <name evidence="8" type="ordered locus">Bacsa_1848</name>
</gene>
<feature type="chain" id="PRO_5003254766" evidence="6">
    <location>
        <begin position="20"/>
        <end position="602"/>
    </location>
</feature>
<evidence type="ECO:0000313" key="8">
    <source>
        <dbReference type="EMBL" id="ADY36405.1"/>
    </source>
</evidence>
<reference evidence="8 9" key="1">
    <citation type="journal article" date="2011" name="Stand. Genomic Sci.">
        <title>Complete genome sequence of Bacteroides salanitronis type strain (BL78).</title>
        <authorList>
            <person name="Gronow S."/>
            <person name="Held B."/>
            <person name="Lucas S."/>
            <person name="Lapidus A."/>
            <person name="Del Rio T.G."/>
            <person name="Nolan M."/>
            <person name="Tice H."/>
            <person name="Deshpande S."/>
            <person name="Cheng J.F."/>
            <person name="Pitluck S."/>
            <person name="Liolios K."/>
            <person name="Pagani I."/>
            <person name="Ivanova N."/>
            <person name="Mavromatis K."/>
            <person name="Pati A."/>
            <person name="Tapia R."/>
            <person name="Han C."/>
            <person name="Goodwin L."/>
            <person name="Chen A."/>
            <person name="Palaniappan K."/>
            <person name="Land M."/>
            <person name="Hauser L."/>
            <person name="Chang Y.J."/>
            <person name="Jeffries C.D."/>
            <person name="Brambilla E.M."/>
            <person name="Rohde M."/>
            <person name="Goker M."/>
            <person name="Detter J.C."/>
            <person name="Woyke T."/>
            <person name="Bristow J."/>
            <person name="Markowitz V."/>
            <person name="Hugenholtz P."/>
            <person name="Kyrpides N.C."/>
            <person name="Klenk H.P."/>
            <person name="Eisen J.A."/>
        </authorList>
    </citation>
    <scope>NUCLEOTIDE SEQUENCE [LARGE SCALE GENOMIC DNA]</scope>
    <source>
        <strain evidence="8 9">DSM 18170</strain>
    </source>
</reference>
<sequence>MGKTVFAICSLLTAILLSACVSDPHRGKETGWDSLYTAGHIQQITFVRPDEALALLDTAEDRRLLSPFDINDLRCFVYHNGLSHYKTALFYARKAYALPESRKDPERFLSLVFTMAEDCHNNGDYAGSVKYCAEGMKLIQETGDKTYEANLHVMWGMNLMEMEQYDEAFRHMNLAIGILDEEVRKHPCYKTWDDLFYALGMKVSLLWDKDRYAEALAMRPLIAKALRGLEASEDTPEGIFDMRRAETDVVYCCIAYTIGNKAEGDSLYRRVEQNAYSSTSDGEYIRIPCLILAKRFDEALYYIGREKQILKETTDTVNWDYINPHLQTELEAYQGKGDWKAASRVQETMLALIDSLRKKERKEDALELAEIYKTDEQAYRIERQAASIQKRNMYIVCFIVILVVACLYIRHILKSNRTIRLKNDTMARTIDELMAYKDELFIRQEENIRLREELQRLDNAPDNPEPETAGAEEEADDVPSLPELTERDRALYDRVSYEIMSRRLYLCPGFNKKELLKEIHVPANKFAVLFKVFAGCSFSQYIQNCRLDYAVRLMREHPQWTLDAIAKEAQMSKGAFNIQFHKRYGMKPSEFRSRELSLDEEK</sequence>
<keyword evidence="5" id="KW-0472">Membrane</keyword>
<dbReference type="InterPro" id="IPR011990">
    <property type="entry name" value="TPR-like_helical_dom_sf"/>
</dbReference>
<keyword evidence="6" id="KW-0732">Signal</keyword>
<dbReference type="HOGENOM" id="CLU_031356_0_0_10"/>
<dbReference type="GO" id="GO:0003700">
    <property type="term" value="F:DNA-binding transcription factor activity"/>
    <property type="evidence" value="ECO:0007669"/>
    <property type="project" value="InterPro"/>
</dbReference>
<keyword evidence="5" id="KW-0812">Transmembrane</keyword>
<keyword evidence="1" id="KW-0805">Transcription regulation</keyword>
<dbReference type="RefSeq" id="WP_013617836.1">
    <property type="nucleotide sequence ID" value="NC_015164.1"/>
</dbReference>
<dbReference type="OrthoDB" id="1275115at2"/>
<keyword evidence="9" id="KW-1185">Reference proteome</keyword>
<feature type="region of interest" description="Disordered" evidence="4">
    <location>
        <begin position="454"/>
        <end position="479"/>
    </location>
</feature>
<dbReference type="PROSITE" id="PS51257">
    <property type="entry name" value="PROKAR_LIPOPROTEIN"/>
    <property type="match status" value="1"/>
</dbReference>
<evidence type="ECO:0000259" key="7">
    <source>
        <dbReference type="PROSITE" id="PS01124"/>
    </source>
</evidence>
<dbReference type="Gene3D" id="1.10.10.60">
    <property type="entry name" value="Homeodomain-like"/>
    <property type="match status" value="1"/>
</dbReference>
<keyword evidence="3" id="KW-0804">Transcription</keyword>
<dbReference type="AlphaFoldDB" id="F0R1U7"/>
<evidence type="ECO:0000256" key="6">
    <source>
        <dbReference type="SAM" id="SignalP"/>
    </source>
</evidence>
<keyword evidence="5" id="KW-1133">Transmembrane helix</keyword>
<feature type="transmembrane region" description="Helical" evidence="5">
    <location>
        <begin position="393"/>
        <end position="413"/>
    </location>
</feature>